<evidence type="ECO:0000313" key="4">
    <source>
        <dbReference type="Proteomes" id="UP000256679"/>
    </source>
</evidence>
<dbReference type="AlphaFoldDB" id="A0A3D8P977"/>
<sequence>MVLDQTIARAEVRRLVVPLENPVRLGAVRIAERAYVAVRLTLSDGASGYAYGYDRGMPLFEIAAEAARRYLGQPLRDKARLARAALGPTPAPRATMVRGVSLCDIALWDAHAQIVRLPLHAMLGTVRDRVELMPVIGYGMTPEVAAQEGAALAARGFRTIKVMIDGNDLAFDTAVVTALADVLPDGVRFGMDAHWSWHRTVDALPWCRLAERMNALFLEDPVAPTDWRVATELRSRTSVPLCLGEDAVNLAALRDMAEGSDILRIDAAASGGVGYALDGLALARTLGKSVIPHVFATLHQHFGFAHETVSRIEAILPELGADPIGAFLTQPMQIAGGMLVAPITPGAGLALDWQALESFITHQQDLTI</sequence>
<dbReference type="PANTHER" id="PTHR48080:SF2">
    <property type="entry name" value="D-GALACTONATE DEHYDRATASE"/>
    <property type="match status" value="1"/>
</dbReference>
<name>A0A3D8P977_9RHOB</name>
<dbReference type="SUPFAM" id="SSF54826">
    <property type="entry name" value="Enolase N-terminal domain-like"/>
    <property type="match status" value="1"/>
</dbReference>
<dbReference type="EMBL" id="QFCQ01000076">
    <property type="protein sequence ID" value="RDW12620.1"/>
    <property type="molecule type" value="Genomic_DNA"/>
</dbReference>
<keyword evidence="4" id="KW-1185">Reference proteome</keyword>
<feature type="domain" description="Mandelate racemase/muconate lactonizing enzyme C-terminal" evidence="2">
    <location>
        <begin position="142"/>
        <end position="240"/>
    </location>
</feature>
<dbReference type="InterPro" id="IPR013342">
    <property type="entry name" value="Mandelate_racemase_C"/>
</dbReference>
<dbReference type="InterPro" id="IPR013341">
    <property type="entry name" value="Mandelate_racemase_N_dom"/>
</dbReference>
<organism evidence="3 4">
    <name type="scientific">Paracoccus thiocyanatus</name>
    <dbReference type="NCBI Taxonomy" id="34006"/>
    <lineage>
        <taxon>Bacteria</taxon>
        <taxon>Pseudomonadati</taxon>
        <taxon>Pseudomonadota</taxon>
        <taxon>Alphaproteobacteria</taxon>
        <taxon>Rhodobacterales</taxon>
        <taxon>Paracoccaceae</taxon>
        <taxon>Paracoccus</taxon>
    </lineage>
</organism>
<dbReference type="Pfam" id="PF13378">
    <property type="entry name" value="MR_MLE_C"/>
    <property type="match status" value="1"/>
</dbReference>
<proteinExistence type="predicted"/>
<dbReference type="Proteomes" id="UP000256679">
    <property type="component" value="Unassembled WGS sequence"/>
</dbReference>
<dbReference type="InterPro" id="IPR036849">
    <property type="entry name" value="Enolase-like_C_sf"/>
</dbReference>
<dbReference type="Gene3D" id="3.20.20.120">
    <property type="entry name" value="Enolase-like C-terminal domain"/>
    <property type="match status" value="1"/>
</dbReference>
<dbReference type="Gene3D" id="3.30.390.10">
    <property type="entry name" value="Enolase-like, N-terminal domain"/>
    <property type="match status" value="1"/>
</dbReference>
<comment type="caution">
    <text evidence="3">The sequence shown here is derived from an EMBL/GenBank/DDBJ whole genome shotgun (WGS) entry which is preliminary data.</text>
</comment>
<dbReference type="PANTHER" id="PTHR48080">
    <property type="entry name" value="D-GALACTONATE DEHYDRATASE-RELATED"/>
    <property type="match status" value="1"/>
</dbReference>
<dbReference type="Pfam" id="PF02746">
    <property type="entry name" value="MR_MLE_N"/>
    <property type="match status" value="1"/>
</dbReference>
<dbReference type="GO" id="GO:0016829">
    <property type="term" value="F:lyase activity"/>
    <property type="evidence" value="ECO:0007669"/>
    <property type="project" value="UniProtKB-KW"/>
</dbReference>
<keyword evidence="1" id="KW-0456">Lyase</keyword>
<dbReference type="InterPro" id="IPR034593">
    <property type="entry name" value="DgoD-like"/>
</dbReference>
<accession>A0A3D8P977</accession>
<dbReference type="InterPro" id="IPR029017">
    <property type="entry name" value="Enolase-like_N"/>
</dbReference>
<reference evidence="3 4" key="1">
    <citation type="submission" date="2018-05" db="EMBL/GenBank/DDBJ databases">
        <title>Whole genome sequencing of Paracoccus thiocyanatus SST.</title>
        <authorList>
            <person name="Ghosh W."/>
            <person name="Rameez M.J."/>
            <person name="Roy C."/>
        </authorList>
    </citation>
    <scope>NUCLEOTIDE SEQUENCE [LARGE SCALE GENOMIC DNA]</scope>
    <source>
        <strain evidence="3 4">SST</strain>
    </source>
</reference>
<protein>
    <recommendedName>
        <fullName evidence="2">Mandelate racemase/muconate lactonizing enzyme C-terminal domain-containing protein</fullName>
    </recommendedName>
</protein>
<dbReference type="SUPFAM" id="SSF51604">
    <property type="entry name" value="Enolase C-terminal domain-like"/>
    <property type="match status" value="1"/>
</dbReference>
<evidence type="ECO:0000313" key="3">
    <source>
        <dbReference type="EMBL" id="RDW12620.1"/>
    </source>
</evidence>
<evidence type="ECO:0000256" key="1">
    <source>
        <dbReference type="ARBA" id="ARBA00023239"/>
    </source>
</evidence>
<evidence type="ECO:0000259" key="2">
    <source>
        <dbReference type="SMART" id="SM00922"/>
    </source>
</evidence>
<dbReference type="InterPro" id="IPR029065">
    <property type="entry name" value="Enolase_C-like"/>
</dbReference>
<dbReference type="SFLD" id="SFLDS00001">
    <property type="entry name" value="Enolase"/>
    <property type="match status" value="1"/>
</dbReference>
<gene>
    <name evidence="3" type="ORF">DIE28_12645</name>
</gene>
<dbReference type="RefSeq" id="WP_115756357.1">
    <property type="nucleotide sequence ID" value="NZ_QFCQ01000076.1"/>
</dbReference>
<dbReference type="SMART" id="SM00922">
    <property type="entry name" value="MR_MLE"/>
    <property type="match status" value="1"/>
</dbReference>